<evidence type="ECO:0000256" key="3">
    <source>
        <dbReference type="ARBA" id="ARBA00022898"/>
    </source>
</evidence>
<gene>
    <name evidence="4" type="ORF">NE686_02970</name>
</gene>
<dbReference type="InterPro" id="IPR002129">
    <property type="entry name" value="PyrdxlP-dep_de-COase"/>
</dbReference>
<evidence type="ECO:0000256" key="2">
    <source>
        <dbReference type="ARBA" id="ARBA00022793"/>
    </source>
</evidence>
<dbReference type="EMBL" id="JANGAC010000002">
    <property type="protein sequence ID" value="MCQ4922034.1"/>
    <property type="molecule type" value="Genomic_DNA"/>
</dbReference>
<name>A0ABT1S6F2_9FIRM</name>
<dbReference type="Proteomes" id="UP001524478">
    <property type="component" value="Unassembled WGS sequence"/>
</dbReference>
<comment type="cofactor">
    <cofactor evidence="1">
        <name>pyridoxal 5'-phosphate</name>
        <dbReference type="ChEBI" id="CHEBI:597326"/>
    </cofactor>
</comment>
<evidence type="ECO:0000256" key="1">
    <source>
        <dbReference type="ARBA" id="ARBA00001933"/>
    </source>
</evidence>
<comment type="caution">
    <text evidence="4">The sequence shown here is derived from an EMBL/GenBank/DDBJ whole genome shotgun (WGS) entry which is preliminary data.</text>
</comment>
<dbReference type="InterPro" id="IPR010977">
    <property type="entry name" value="Aromatic_deC"/>
</dbReference>
<protein>
    <submittedName>
        <fullName evidence="4">Pyridoxal-dependent decarboxylase</fullName>
    </submittedName>
</protein>
<keyword evidence="5" id="KW-1185">Reference proteome</keyword>
<keyword evidence="2" id="KW-0210">Decarboxylase</keyword>
<dbReference type="Pfam" id="PF00282">
    <property type="entry name" value="Pyridoxal_deC"/>
    <property type="match status" value="1"/>
</dbReference>
<dbReference type="PANTHER" id="PTHR11999">
    <property type="entry name" value="GROUP II PYRIDOXAL-5-PHOSPHATE DECARBOXYLASE"/>
    <property type="match status" value="1"/>
</dbReference>
<reference evidence="4 5" key="1">
    <citation type="submission" date="2022-06" db="EMBL/GenBank/DDBJ databases">
        <title>Isolation of gut microbiota from human fecal samples.</title>
        <authorList>
            <person name="Pamer E.G."/>
            <person name="Barat B."/>
            <person name="Waligurski E."/>
            <person name="Medina S."/>
            <person name="Paddock L."/>
            <person name="Mostad J."/>
        </authorList>
    </citation>
    <scope>NUCLEOTIDE SEQUENCE [LARGE SCALE GENOMIC DNA]</scope>
    <source>
        <strain evidence="4 5">DFI.7.95</strain>
    </source>
</reference>
<organism evidence="4 5">
    <name type="scientific">Tissierella carlieri</name>
    <dbReference type="NCBI Taxonomy" id="689904"/>
    <lineage>
        <taxon>Bacteria</taxon>
        <taxon>Bacillati</taxon>
        <taxon>Bacillota</taxon>
        <taxon>Tissierellia</taxon>
        <taxon>Tissierellales</taxon>
        <taxon>Tissierellaceae</taxon>
        <taxon>Tissierella</taxon>
    </lineage>
</organism>
<keyword evidence="2" id="KW-0456">Lyase</keyword>
<proteinExistence type="predicted"/>
<evidence type="ECO:0000313" key="5">
    <source>
        <dbReference type="Proteomes" id="UP001524478"/>
    </source>
</evidence>
<accession>A0ABT1S6F2</accession>
<keyword evidence="3" id="KW-0663">Pyridoxal phosphate</keyword>
<dbReference type="PANTHER" id="PTHR11999:SF70">
    <property type="entry name" value="MIP05841P"/>
    <property type="match status" value="1"/>
</dbReference>
<sequence>MDKNLKNDLENIDILLEKVKNNAFDFLKNINDIVAFPESTNVYTPSELNKNGLGGENTLEEFMQRFYKGIVSSAGSKYFGFVTGGTTPAALMGDWLASTFDQNATGRDDSSAARIEEEAISLLKQLFGLPEIFSGTFVTGATMANFVGLAIGRQWVADELGIDISLEGIYSIPPIKIVSATPHSSILKALSMLGMGRKNMHSIPTIDGREAVDIEALENYLKQLNGEPCIVVANAGTVNTVDFDDLKQIGELKKKYKFFFHVDGAFGGFASCSTKYKKLVEGMEEADSITIDAHKWLNVPYDSAMQFTKHPKLQLQVFQNNAVYLGELSDKPDFVHLVPENSRRLRALPAWFTLKAYGQDGYEEIIERNCDLAQLLSEKIEKSKNFRLLSTTRLNVVCFTVNFGEHKVTLENIQQFLNLVNKDGRAFFTQTIYKGTPGIRAAISNWRTEEKDIEIAWEVLNKAYNIYVKTIIAID</sequence>
<evidence type="ECO:0000313" key="4">
    <source>
        <dbReference type="EMBL" id="MCQ4922034.1"/>
    </source>
</evidence>
<dbReference type="RefSeq" id="WP_216562751.1">
    <property type="nucleotide sequence ID" value="NZ_JAHLOH010000056.1"/>
</dbReference>